<evidence type="ECO:0000259" key="2">
    <source>
        <dbReference type="Pfam" id="PF12770"/>
    </source>
</evidence>
<evidence type="ECO:0000313" key="3">
    <source>
        <dbReference type="EMBL" id="RPB19054.1"/>
    </source>
</evidence>
<dbReference type="OrthoDB" id="9991317at2759"/>
<dbReference type="STRING" id="1051890.A0A3N4L821"/>
<dbReference type="InterPro" id="IPR024983">
    <property type="entry name" value="CHAT_dom"/>
</dbReference>
<dbReference type="InParanoid" id="A0A3N4L821"/>
<feature type="domain" description="CHAT" evidence="2">
    <location>
        <begin position="1167"/>
        <end position="1477"/>
    </location>
</feature>
<keyword evidence="4" id="KW-1185">Reference proteome</keyword>
<gene>
    <name evidence="3" type="ORF">L211DRAFT_843071</name>
</gene>
<organism evidence="3 4">
    <name type="scientific">Terfezia boudieri ATCC MYA-4762</name>
    <dbReference type="NCBI Taxonomy" id="1051890"/>
    <lineage>
        <taxon>Eukaryota</taxon>
        <taxon>Fungi</taxon>
        <taxon>Dikarya</taxon>
        <taxon>Ascomycota</taxon>
        <taxon>Pezizomycotina</taxon>
        <taxon>Pezizomycetes</taxon>
        <taxon>Pezizales</taxon>
        <taxon>Pezizaceae</taxon>
        <taxon>Terfezia</taxon>
    </lineage>
</organism>
<accession>A0A3N4L821</accession>
<evidence type="ECO:0000256" key="1">
    <source>
        <dbReference type="SAM" id="MobiDB-lite"/>
    </source>
</evidence>
<reference evidence="3 4" key="1">
    <citation type="journal article" date="2018" name="Nat. Ecol. Evol.">
        <title>Pezizomycetes genomes reveal the molecular basis of ectomycorrhizal truffle lifestyle.</title>
        <authorList>
            <person name="Murat C."/>
            <person name="Payen T."/>
            <person name="Noel B."/>
            <person name="Kuo A."/>
            <person name="Morin E."/>
            <person name="Chen J."/>
            <person name="Kohler A."/>
            <person name="Krizsan K."/>
            <person name="Balestrini R."/>
            <person name="Da Silva C."/>
            <person name="Montanini B."/>
            <person name="Hainaut M."/>
            <person name="Levati E."/>
            <person name="Barry K.W."/>
            <person name="Belfiori B."/>
            <person name="Cichocki N."/>
            <person name="Clum A."/>
            <person name="Dockter R.B."/>
            <person name="Fauchery L."/>
            <person name="Guy J."/>
            <person name="Iotti M."/>
            <person name="Le Tacon F."/>
            <person name="Lindquist E.A."/>
            <person name="Lipzen A."/>
            <person name="Malagnac F."/>
            <person name="Mello A."/>
            <person name="Molinier V."/>
            <person name="Miyauchi S."/>
            <person name="Poulain J."/>
            <person name="Riccioni C."/>
            <person name="Rubini A."/>
            <person name="Sitrit Y."/>
            <person name="Splivallo R."/>
            <person name="Traeger S."/>
            <person name="Wang M."/>
            <person name="Zifcakova L."/>
            <person name="Wipf D."/>
            <person name="Zambonelli A."/>
            <person name="Paolocci F."/>
            <person name="Nowrousian M."/>
            <person name="Ottonello S."/>
            <person name="Baldrian P."/>
            <person name="Spatafora J.W."/>
            <person name="Henrissat B."/>
            <person name="Nagy L.G."/>
            <person name="Aury J.M."/>
            <person name="Wincker P."/>
            <person name="Grigoriev I.V."/>
            <person name="Bonfante P."/>
            <person name="Martin F.M."/>
        </authorList>
    </citation>
    <scope>NUCLEOTIDE SEQUENCE [LARGE SCALE GENOMIC DNA]</scope>
    <source>
        <strain evidence="3 4">ATCC MYA-4762</strain>
    </source>
</reference>
<evidence type="ECO:0000313" key="4">
    <source>
        <dbReference type="Proteomes" id="UP000267821"/>
    </source>
</evidence>
<proteinExistence type="predicted"/>
<feature type="compositionally biased region" description="Polar residues" evidence="1">
    <location>
        <begin position="740"/>
        <end position="756"/>
    </location>
</feature>
<dbReference type="Proteomes" id="UP000267821">
    <property type="component" value="Unassembled WGS sequence"/>
</dbReference>
<dbReference type="Pfam" id="PF12770">
    <property type="entry name" value="CHAT"/>
    <property type="match status" value="1"/>
</dbReference>
<feature type="region of interest" description="Disordered" evidence="1">
    <location>
        <begin position="737"/>
        <end position="756"/>
    </location>
</feature>
<dbReference type="EMBL" id="ML121600">
    <property type="protein sequence ID" value="RPB19054.1"/>
    <property type="molecule type" value="Genomic_DNA"/>
</dbReference>
<protein>
    <recommendedName>
        <fullName evidence="2">CHAT domain-containing protein</fullName>
    </recommendedName>
</protein>
<sequence length="1478" mass="165882">MEQFFTLKVPSRIISTRAIPEPNGVESTENNIPTGSMITADDTLASVNSSNVKRISFAAPIITPTTREFNSMTIRDISFDPRFSPGIVFESHSQNPQLPAKSEQTESAEPTYTIPLLEYALQPFLPHRQSFSNQYWAEFQASATKDQVISSLKKSILLDQWLLSEAQQKPFDDLSESATEIVECTGWKHFELWNLTKDVMDLERAVGYFRTLIGIKKDGEPLVLEPRRAEILEGIMKCYRHIYDIGCNVSDLERAIAAGEHCVNLPQCPIETRETALWGVIDCLLILNKLPGRSYAELKEHSTRLFEILRKYKTRYNDSYKEIAESSKRWEIPARTLEGIASILYSHYELYPNGRSPSDNVAWAESSLTKPNDTPSADVLDMAINFQRHALDRVNTLSEEKLWWDVNLSLMLTQRYLRNRSKETKKDIDEATKLCADAGENCGEWLPGKRAHLQSILSKQLGLLWNPRAPESVVCLQFAIELLTNAVMIGRELLRGELPEGDRNPERDILPWTVQLEELLIEEMQYYLDMRQEVKCAEVEEKVKKQMEEALRSNEKMKKSERWVGKAQVLLTQAKLMYLRFRKNQNDEGRKKQLNQAIKEGIQALNTATGLQLNSESLVALNIRDTLATFYLARYDTCGDADDLKTAERYARKCVKRLRKERGSAEITYLYPRACNSLAAILVQRYKLNNVSTDIDSAIDFEREAVEQSYSDGLLRATYMVTLGQYLEIKSELQLEAESSEPQAQNSNPSEPTPTTKTLREAIDLVEVVWHLLEAYGNQLIRLALRNTIASLYSELYKRDNTQLRLLETSLERAQQGVDDAEFEGADKVGIFSTLSEAYSLSPKEGHMQKAVDYAQKAVDACPVARFQRAELEYQLGTLLSKLHGNNLETEIDTILGPLIACVDRKAAPPSFRLKAAVLASTLLEKTKRWAQLYEITKKAMKIIPFLCIKVLPQREQQAALRSISGLGSTTAAAALELGPDRAPIAEALSLLEQGRDVIAGNRFDTRADLTALREDPEGSKLAERFEALREELDPAGVSVRMNLRADSRSAGFGQSPKELDGITTKVLNANEKFQQLLVEIRAKNNFKDFLRPPNEKAMTDAACDGTIVVVNVAGWRSDAFIVRKNKPITICSLPKLKQADVKKFLQYDPRVDISIPPVDIKSRMILAWIWNSIAEPVLIKTLKYDKEYTSLEELTTSGPRIWWVLTRETSRLPVHAGASEDVKSKPIRVFDRVVSSYTTSIKSLIFCREQLAKRIKDNTTKGKHALLCGLMNTEYDEERGLRSVNNAESETQAIKEVLEKDRDVNVVRWATPTTAPQAEAVCNALSPPSTPTPSIFHFSGHGSSSPLDPSSSAIYLYDKPLDVASLLQARVFTAAPILAYLSACSTGTTTLLPDEGVHVMSGFVSAGFMNVIGTLWDVDDIVSSTVAISMYKRWVAIGRKPDGLAGCLQWAVGKLIEDGRGGKGLARNWACFVHMGV</sequence>
<name>A0A3N4L821_9PEZI</name>